<keyword evidence="2" id="KW-0238">DNA-binding</keyword>
<dbReference type="InterPro" id="IPR043452">
    <property type="entry name" value="BZIP46-like"/>
</dbReference>
<evidence type="ECO:0000256" key="1">
    <source>
        <dbReference type="ARBA" id="ARBA00004123"/>
    </source>
</evidence>
<feature type="region of interest" description="Disordered" evidence="4">
    <location>
        <begin position="40"/>
        <end position="67"/>
    </location>
</feature>
<organism evidence="5 6">
    <name type="scientific">Phoenix dactylifera</name>
    <name type="common">Date palm</name>
    <dbReference type="NCBI Taxonomy" id="42345"/>
    <lineage>
        <taxon>Eukaryota</taxon>
        <taxon>Viridiplantae</taxon>
        <taxon>Streptophyta</taxon>
        <taxon>Embryophyta</taxon>
        <taxon>Tracheophyta</taxon>
        <taxon>Spermatophyta</taxon>
        <taxon>Magnoliopsida</taxon>
        <taxon>Liliopsida</taxon>
        <taxon>Arecaceae</taxon>
        <taxon>Coryphoideae</taxon>
        <taxon>Phoeniceae</taxon>
        <taxon>Phoenix</taxon>
    </lineage>
</organism>
<evidence type="ECO:0000313" key="6">
    <source>
        <dbReference type="RefSeq" id="XP_038989852.1"/>
    </source>
</evidence>
<name>A0A8B9AW80_PHODC</name>
<dbReference type="GO" id="GO:0005634">
    <property type="term" value="C:nucleus"/>
    <property type="evidence" value="ECO:0007669"/>
    <property type="project" value="UniProtKB-SubCell"/>
</dbReference>
<dbReference type="PANTHER" id="PTHR22952">
    <property type="entry name" value="CAMP-RESPONSE ELEMENT BINDING PROTEIN-RELATED"/>
    <property type="match status" value="1"/>
</dbReference>
<accession>A0A8B9AW80</accession>
<dbReference type="GO" id="GO:0003700">
    <property type="term" value="F:DNA-binding transcription factor activity"/>
    <property type="evidence" value="ECO:0007669"/>
    <property type="project" value="InterPro"/>
</dbReference>
<sequence length="237" mass="26063">MDPMLPPALRQPSIETIFLEPCDAFESLNMEKFLTNPWSAEETNTSAATSTAADPNPATPIHRQGSPTLSLPRPLHWKIVEKVWAKIQEEGLPLMMNVGGAQRVHDSDAPPLSSSPSPYEIAASPMEVKGSTLGQMTSVACGGRMEMSDFAVQQVRGESLLTAGLGPCNGEGMEWERGRRGKKGKNETEEKEIERRMKKLIRSRESAARFHAKKQEGLSNSPMKLPFCNFLAGLWLS</sequence>
<reference evidence="6" key="2">
    <citation type="submission" date="2025-08" db="UniProtKB">
        <authorList>
            <consortium name="RefSeq"/>
        </authorList>
    </citation>
    <scope>IDENTIFICATION</scope>
    <source>
        <tissue evidence="6">Young leaves</tissue>
    </source>
</reference>
<evidence type="ECO:0000256" key="2">
    <source>
        <dbReference type="ARBA" id="ARBA00023125"/>
    </source>
</evidence>
<protein>
    <submittedName>
        <fullName evidence="6">ABSCISIC ACID-INSENSITIVE 5-like protein 1</fullName>
    </submittedName>
</protein>
<reference evidence="5" key="1">
    <citation type="journal article" date="2019" name="Nat. Commun.">
        <title>Genome-wide association mapping of date palm fruit traits.</title>
        <authorList>
            <person name="Hazzouri K.M."/>
            <person name="Gros-Balthazard M."/>
            <person name="Flowers J.M."/>
            <person name="Copetti D."/>
            <person name="Lemansour A."/>
            <person name="Lebrun M."/>
            <person name="Masmoudi K."/>
            <person name="Ferrand S."/>
            <person name="Dhar M.I."/>
            <person name="Fresquez Z.A."/>
            <person name="Rosas U."/>
            <person name="Zhang J."/>
            <person name="Talag J."/>
            <person name="Lee S."/>
            <person name="Kudrna D."/>
            <person name="Powell R.F."/>
            <person name="Leitch I.J."/>
            <person name="Krueger R.R."/>
            <person name="Wing R.A."/>
            <person name="Amiri K.M.A."/>
            <person name="Purugganan M.D."/>
        </authorList>
    </citation>
    <scope>NUCLEOTIDE SEQUENCE [LARGE SCALE GENOMIC DNA]</scope>
    <source>
        <strain evidence="5">cv. Khalas</strain>
    </source>
</reference>
<dbReference type="GO" id="GO:0003677">
    <property type="term" value="F:DNA binding"/>
    <property type="evidence" value="ECO:0007669"/>
    <property type="project" value="UniProtKB-KW"/>
</dbReference>
<evidence type="ECO:0000256" key="3">
    <source>
        <dbReference type="ARBA" id="ARBA00023242"/>
    </source>
</evidence>
<dbReference type="PANTHER" id="PTHR22952:SF175">
    <property type="entry name" value="PROTEIN ABSCISIC ACID-INSENSITIVE 5"/>
    <property type="match status" value="1"/>
</dbReference>
<dbReference type="GO" id="GO:0045893">
    <property type="term" value="P:positive regulation of DNA-templated transcription"/>
    <property type="evidence" value="ECO:0007669"/>
    <property type="project" value="InterPro"/>
</dbReference>
<dbReference type="Proteomes" id="UP000228380">
    <property type="component" value="Chromosome 14"/>
</dbReference>
<dbReference type="RefSeq" id="XP_038989852.1">
    <property type="nucleotide sequence ID" value="XM_039133924.1"/>
</dbReference>
<evidence type="ECO:0000256" key="4">
    <source>
        <dbReference type="SAM" id="MobiDB-lite"/>
    </source>
</evidence>
<dbReference type="GeneID" id="120103974"/>
<comment type="subcellular location">
    <subcellularLocation>
        <location evidence="1">Nucleus</location>
    </subcellularLocation>
</comment>
<dbReference type="OrthoDB" id="784733at2759"/>
<dbReference type="KEGG" id="pda:120103974"/>
<dbReference type="AlphaFoldDB" id="A0A8B9AW80"/>
<keyword evidence="3" id="KW-0539">Nucleus</keyword>
<gene>
    <name evidence="6" type="primary">LOC120103974</name>
</gene>
<keyword evidence="5" id="KW-1185">Reference proteome</keyword>
<proteinExistence type="predicted"/>
<feature type="compositionally biased region" description="Low complexity" evidence="4">
    <location>
        <begin position="40"/>
        <end position="60"/>
    </location>
</feature>
<evidence type="ECO:0000313" key="5">
    <source>
        <dbReference type="Proteomes" id="UP000228380"/>
    </source>
</evidence>